<gene>
    <name evidence="2" type="primary">LOC103522060</name>
</gene>
<dbReference type="RefSeq" id="XP_026688233.1">
    <property type="nucleotide sequence ID" value="XM_026832432.1"/>
</dbReference>
<keyword evidence="1" id="KW-1185">Reference proteome</keyword>
<protein>
    <submittedName>
        <fullName evidence="2">Uncharacterized protein LOC103522060</fullName>
    </submittedName>
</protein>
<evidence type="ECO:0000313" key="1">
    <source>
        <dbReference type="Proteomes" id="UP000079169"/>
    </source>
</evidence>
<dbReference type="PaxDb" id="121845-A0A3Q0JM54"/>
<accession>A0A3Q0JM54</accession>
<name>A0A3Q0JM54_DIACI</name>
<evidence type="ECO:0000313" key="2">
    <source>
        <dbReference type="RefSeq" id="XP_026688233.1"/>
    </source>
</evidence>
<dbReference type="GeneID" id="103522060"/>
<dbReference type="KEGG" id="dci:103522060"/>
<reference evidence="2" key="1">
    <citation type="submission" date="2025-08" db="UniProtKB">
        <authorList>
            <consortium name="RefSeq"/>
        </authorList>
    </citation>
    <scope>IDENTIFICATION</scope>
</reference>
<dbReference type="AlphaFoldDB" id="A0A3Q0JM54"/>
<proteinExistence type="predicted"/>
<organism evidence="1 2">
    <name type="scientific">Diaphorina citri</name>
    <name type="common">Asian citrus psyllid</name>
    <dbReference type="NCBI Taxonomy" id="121845"/>
    <lineage>
        <taxon>Eukaryota</taxon>
        <taxon>Metazoa</taxon>
        <taxon>Ecdysozoa</taxon>
        <taxon>Arthropoda</taxon>
        <taxon>Hexapoda</taxon>
        <taxon>Insecta</taxon>
        <taxon>Pterygota</taxon>
        <taxon>Neoptera</taxon>
        <taxon>Paraneoptera</taxon>
        <taxon>Hemiptera</taxon>
        <taxon>Sternorrhyncha</taxon>
        <taxon>Psylloidea</taxon>
        <taxon>Psyllidae</taxon>
        <taxon>Diaphorininae</taxon>
        <taxon>Diaphorina</taxon>
    </lineage>
</organism>
<dbReference type="Proteomes" id="UP000079169">
    <property type="component" value="Unplaced"/>
</dbReference>
<sequence>MGSSIVQALKDRIFSVMKEHGSNVSLDQVNSIASSLFTHDSEMKSKFLCLFSNDLNEHSFSADEFEEIDLDQDASLPHDEETFHIHSNIAEVHDTPDAQLYGSDKCPCVCHTEHRSVKHCFTCAIQVSTSPFYLN</sequence>